<organism evidence="1 2">
    <name type="scientific">Baudoinia panamericana (strain UAMH 10762)</name>
    <name type="common">Angels' share fungus</name>
    <name type="synonym">Baudoinia compniacensis (strain UAMH 10762)</name>
    <dbReference type="NCBI Taxonomy" id="717646"/>
    <lineage>
        <taxon>Eukaryota</taxon>
        <taxon>Fungi</taxon>
        <taxon>Dikarya</taxon>
        <taxon>Ascomycota</taxon>
        <taxon>Pezizomycotina</taxon>
        <taxon>Dothideomycetes</taxon>
        <taxon>Dothideomycetidae</taxon>
        <taxon>Mycosphaerellales</taxon>
        <taxon>Teratosphaeriaceae</taxon>
        <taxon>Baudoinia</taxon>
    </lineage>
</organism>
<dbReference type="EMBL" id="KB445561">
    <property type="protein sequence ID" value="EMC93036.1"/>
    <property type="molecule type" value="Genomic_DNA"/>
</dbReference>
<keyword evidence="2" id="KW-1185">Reference proteome</keyword>
<evidence type="ECO:0000313" key="1">
    <source>
        <dbReference type="EMBL" id="EMC93036.1"/>
    </source>
</evidence>
<dbReference type="AlphaFoldDB" id="M2M9G8"/>
<dbReference type="Proteomes" id="UP000011761">
    <property type="component" value="Unassembled WGS sequence"/>
</dbReference>
<dbReference type="HOGENOM" id="CLU_2557928_0_0_1"/>
<dbReference type="KEGG" id="bcom:BAUCODRAFT_37958"/>
<dbReference type="RefSeq" id="XP_007679863.1">
    <property type="nucleotide sequence ID" value="XM_007681673.1"/>
</dbReference>
<sequence length="82" mass="9260">MLRSAAALCCASDWLHRRRSGGRRKTRKWILYRLDIDACHCLEVHDEGTVYTQPRAVQQLTISVRNMVLLKVAGGPTEDHGA</sequence>
<reference evidence="1 2" key="1">
    <citation type="journal article" date="2012" name="PLoS Pathog.">
        <title>Diverse lifestyles and strategies of plant pathogenesis encoded in the genomes of eighteen Dothideomycetes fungi.</title>
        <authorList>
            <person name="Ohm R.A."/>
            <person name="Feau N."/>
            <person name="Henrissat B."/>
            <person name="Schoch C.L."/>
            <person name="Horwitz B.A."/>
            <person name="Barry K.W."/>
            <person name="Condon B.J."/>
            <person name="Copeland A.C."/>
            <person name="Dhillon B."/>
            <person name="Glaser F."/>
            <person name="Hesse C.N."/>
            <person name="Kosti I."/>
            <person name="LaButti K."/>
            <person name="Lindquist E.A."/>
            <person name="Lucas S."/>
            <person name="Salamov A.A."/>
            <person name="Bradshaw R.E."/>
            <person name="Ciuffetti L."/>
            <person name="Hamelin R.C."/>
            <person name="Kema G.H.J."/>
            <person name="Lawrence C."/>
            <person name="Scott J.A."/>
            <person name="Spatafora J.W."/>
            <person name="Turgeon B.G."/>
            <person name="de Wit P.J.G.M."/>
            <person name="Zhong S."/>
            <person name="Goodwin S.B."/>
            <person name="Grigoriev I.V."/>
        </authorList>
    </citation>
    <scope>NUCLEOTIDE SEQUENCE [LARGE SCALE GENOMIC DNA]</scope>
    <source>
        <strain evidence="1 2">UAMH 10762</strain>
    </source>
</reference>
<evidence type="ECO:0000313" key="2">
    <source>
        <dbReference type="Proteomes" id="UP000011761"/>
    </source>
</evidence>
<proteinExistence type="predicted"/>
<protein>
    <submittedName>
        <fullName evidence="1">Uncharacterized protein</fullName>
    </submittedName>
</protein>
<accession>M2M9G8</accession>
<dbReference type="GeneID" id="19113391"/>
<name>M2M9G8_BAUPA</name>
<gene>
    <name evidence="1" type="ORF">BAUCODRAFT_37958</name>
</gene>